<organism evidence="1 2">
    <name type="scientific">Hermetia illucens</name>
    <name type="common">Black soldier fly</name>
    <dbReference type="NCBI Taxonomy" id="343691"/>
    <lineage>
        <taxon>Eukaryota</taxon>
        <taxon>Metazoa</taxon>
        <taxon>Ecdysozoa</taxon>
        <taxon>Arthropoda</taxon>
        <taxon>Hexapoda</taxon>
        <taxon>Insecta</taxon>
        <taxon>Pterygota</taxon>
        <taxon>Neoptera</taxon>
        <taxon>Endopterygota</taxon>
        <taxon>Diptera</taxon>
        <taxon>Brachycera</taxon>
        <taxon>Stratiomyomorpha</taxon>
        <taxon>Stratiomyidae</taxon>
        <taxon>Hermetiinae</taxon>
        <taxon>Hermetia</taxon>
    </lineage>
</organism>
<dbReference type="Proteomes" id="UP000594454">
    <property type="component" value="Chromosome 6"/>
</dbReference>
<evidence type="ECO:0000313" key="2">
    <source>
        <dbReference type="Proteomes" id="UP000594454"/>
    </source>
</evidence>
<dbReference type="InterPro" id="IPR006594">
    <property type="entry name" value="LisH"/>
</dbReference>
<accession>A0A7R8Z2P1</accession>
<evidence type="ECO:0000313" key="1">
    <source>
        <dbReference type="EMBL" id="CAD7093816.1"/>
    </source>
</evidence>
<gene>
    <name evidence="1" type="ORF">HERILL_LOCUS16079</name>
</gene>
<keyword evidence="2" id="KW-1185">Reference proteome</keyword>
<dbReference type="InParanoid" id="A0A7R8Z2P1"/>
<reference evidence="1 2" key="1">
    <citation type="submission" date="2020-11" db="EMBL/GenBank/DDBJ databases">
        <authorList>
            <person name="Wallbank WR R."/>
            <person name="Pardo Diaz C."/>
            <person name="Kozak K."/>
            <person name="Martin S."/>
            <person name="Jiggins C."/>
            <person name="Moest M."/>
            <person name="Warren A I."/>
            <person name="Generalovic N T."/>
            <person name="Byers J.R.P. K."/>
            <person name="Montejo-Kovacevich G."/>
            <person name="Yen C E."/>
        </authorList>
    </citation>
    <scope>NUCLEOTIDE SEQUENCE [LARGE SCALE GENOMIC DNA]</scope>
</reference>
<dbReference type="PROSITE" id="PS50896">
    <property type="entry name" value="LISH"/>
    <property type="match status" value="1"/>
</dbReference>
<proteinExistence type="predicted"/>
<dbReference type="EMBL" id="LR899014">
    <property type="protein sequence ID" value="CAD7093816.1"/>
    <property type="molecule type" value="Genomic_DNA"/>
</dbReference>
<dbReference type="OrthoDB" id="5970631at2759"/>
<evidence type="ECO:0008006" key="3">
    <source>
        <dbReference type="Google" id="ProtNLM"/>
    </source>
</evidence>
<sequence length="147" mass="16873">MDKFEATPRRERELQLANVIRQVMERNTQIDKLKIMIQNKTLKQLQSDGAQNLISRKRPSPEDRSPAAIIYAVHELIMEYFHWFGYQYSAEMFSLESGCDPACPERAYLESKLGEHDKDTPILVEEVFNLIRNKTSKSSPAAGEPSA</sequence>
<protein>
    <recommendedName>
        <fullName evidence="3">LisH domain-containing protein</fullName>
    </recommendedName>
</protein>
<dbReference type="AlphaFoldDB" id="A0A7R8Z2P1"/>
<name>A0A7R8Z2P1_HERIL</name>
<dbReference type="Gene3D" id="1.20.960.40">
    <property type="match status" value="1"/>
</dbReference>